<feature type="domain" description="CBS" evidence="3">
    <location>
        <begin position="240"/>
        <end position="297"/>
    </location>
</feature>
<name>G3IWI4_METTV</name>
<dbReference type="InterPro" id="IPR000644">
    <property type="entry name" value="CBS_dom"/>
</dbReference>
<dbReference type="SMART" id="SM00116">
    <property type="entry name" value="CBS"/>
    <property type="match status" value="2"/>
</dbReference>
<feature type="transmembrane region" description="Helical" evidence="2">
    <location>
        <begin position="99"/>
        <end position="121"/>
    </location>
</feature>
<dbReference type="InterPro" id="IPR046342">
    <property type="entry name" value="CBS_dom_sf"/>
</dbReference>
<keyword evidence="2" id="KW-0472">Membrane</keyword>
<dbReference type="InterPro" id="IPR058581">
    <property type="entry name" value="TM_HPP"/>
</dbReference>
<reference evidence="4 5" key="1">
    <citation type="submission" date="2011-06" db="EMBL/GenBank/DDBJ databases">
        <title>Genomic sequence of Methylobacter tundripaludum SV96.</title>
        <authorList>
            <consortium name="US DOE Joint Genome Institute"/>
            <person name="Lucas S."/>
            <person name="Han J."/>
            <person name="Lapidus A."/>
            <person name="Cheng J.-F."/>
            <person name="Goodwin L."/>
            <person name="Pitluck S."/>
            <person name="Held B."/>
            <person name="Detter J.C."/>
            <person name="Han C."/>
            <person name="Tapia R."/>
            <person name="Land M."/>
            <person name="Hauser L."/>
            <person name="Kyrpides N."/>
            <person name="Ivanova N."/>
            <person name="Ovchinnikova G."/>
            <person name="Pagani I."/>
            <person name="Klotz M.G."/>
            <person name="Dispirito A.A."/>
            <person name="Murrell J.C."/>
            <person name="Dunfield P."/>
            <person name="Kalyuzhnaya M.G."/>
            <person name="Svenning M."/>
            <person name="Trotsenko Y.A."/>
            <person name="Stein L.Y."/>
            <person name="Woyke T."/>
        </authorList>
    </citation>
    <scope>NUCLEOTIDE SEQUENCE [LARGE SCALE GENOMIC DNA]</scope>
    <source>
        <strain evidence="5">ATCC BAA-1195 / DSM 17260 / SV96</strain>
    </source>
</reference>
<dbReference type="Pfam" id="PF00571">
    <property type="entry name" value="CBS"/>
    <property type="match status" value="2"/>
</dbReference>
<accession>G3IWI4</accession>
<dbReference type="STRING" id="697282.Mettu_0716"/>
<proteinExistence type="predicted"/>
<evidence type="ECO:0000256" key="1">
    <source>
        <dbReference type="PROSITE-ProRule" id="PRU00703"/>
    </source>
</evidence>
<dbReference type="SUPFAM" id="SSF54631">
    <property type="entry name" value="CBS-domain pair"/>
    <property type="match status" value="1"/>
</dbReference>
<dbReference type="eggNOG" id="COG3448">
    <property type="taxonomic scope" value="Bacteria"/>
</dbReference>
<evidence type="ECO:0000313" key="4">
    <source>
        <dbReference type="EMBL" id="EGW21923.1"/>
    </source>
</evidence>
<dbReference type="EMBL" id="JH109152">
    <property type="protein sequence ID" value="EGW21923.1"/>
    <property type="molecule type" value="Genomic_DNA"/>
</dbReference>
<feature type="transmembrane region" description="Helical" evidence="2">
    <location>
        <begin position="73"/>
        <end position="92"/>
    </location>
</feature>
<dbReference type="Gene3D" id="3.10.580.10">
    <property type="entry name" value="CBS-domain"/>
    <property type="match status" value="1"/>
</dbReference>
<dbReference type="CDD" id="cd04600">
    <property type="entry name" value="CBS_pair_HPP_assoc"/>
    <property type="match status" value="1"/>
</dbReference>
<dbReference type="InterPro" id="IPR007065">
    <property type="entry name" value="HPP"/>
</dbReference>
<keyword evidence="2" id="KW-0812">Transmembrane</keyword>
<dbReference type="PROSITE" id="PS51371">
    <property type="entry name" value="CBS"/>
    <property type="match status" value="2"/>
</dbReference>
<dbReference type="HOGENOM" id="CLU_040397_1_1_6"/>
<evidence type="ECO:0000259" key="3">
    <source>
        <dbReference type="PROSITE" id="PS51371"/>
    </source>
</evidence>
<protein>
    <submittedName>
        <fullName evidence="4">CBS domain containing membrane protein</fullName>
    </submittedName>
</protein>
<keyword evidence="5" id="KW-1185">Reference proteome</keyword>
<feature type="transmembrane region" description="Helical" evidence="2">
    <location>
        <begin position="48"/>
        <end position="67"/>
    </location>
</feature>
<dbReference type="RefSeq" id="WP_006889898.1">
    <property type="nucleotide sequence ID" value="NZ_JH109152.1"/>
</dbReference>
<feature type="transmembrane region" description="Helical" evidence="2">
    <location>
        <begin position="141"/>
        <end position="164"/>
    </location>
</feature>
<evidence type="ECO:0000313" key="5">
    <source>
        <dbReference type="Proteomes" id="UP000004664"/>
    </source>
</evidence>
<evidence type="ECO:0000256" key="2">
    <source>
        <dbReference type="SAM" id="Phobius"/>
    </source>
</evidence>
<dbReference type="AlphaFoldDB" id="G3IWI4"/>
<dbReference type="OrthoDB" id="9811720at2"/>
<keyword evidence="1" id="KW-0129">CBS domain</keyword>
<dbReference type="PANTHER" id="PTHR33741:SF5">
    <property type="entry name" value="TRANSMEMBRANE PROTEIN DDB_G0269096-RELATED"/>
    <property type="match status" value="1"/>
</dbReference>
<sequence length="386" mass="42306">MINISQLVRFITVDPVNLSLKGKLLSVISSFSSILIMALVTQQLSIGTAYPIIVASMGASAVILFIIPNSPLAQPWSFFGGQLVSAIIGVACAQWFTDIALASACAVGGSIFAMLLLRCLHPPGAATAMAPILSGDPISSLGYGFVLMPVGINVLIMLVMAIFINRWLLRHDYPTVSGNKNIVVKPAQQTGISDQDLKLALENMDMFMDVSAGDLRKLLTDAEARSFKRFKGNIICADIMVRDVPVVEYGTEVEEAWKIMHKQKLKAMPVIDRARRVIGIITWNDFFKFINLSAYESFQDRFRAFIRRTPDVSTDKPESVGHMMTTSVTVLPESAHIADLISLMSTQGYRQIPIVNSENRLVGMVYQANLIAALYDEQLSSVASQL</sequence>
<dbReference type="Proteomes" id="UP000004664">
    <property type="component" value="Unassembled WGS sequence"/>
</dbReference>
<organism evidence="4 5">
    <name type="scientific">Methylobacter tundripaludum (strain ATCC BAA-1195 / DSM 17260 / SV96)</name>
    <dbReference type="NCBI Taxonomy" id="697282"/>
    <lineage>
        <taxon>Bacteria</taxon>
        <taxon>Pseudomonadati</taxon>
        <taxon>Pseudomonadota</taxon>
        <taxon>Gammaproteobacteria</taxon>
        <taxon>Methylococcales</taxon>
        <taxon>Methylococcaceae</taxon>
        <taxon>Methylobacter</taxon>
    </lineage>
</organism>
<dbReference type="PANTHER" id="PTHR33741">
    <property type="entry name" value="TRANSMEMBRANE PROTEIN DDB_G0269096-RELATED"/>
    <property type="match status" value="1"/>
</dbReference>
<feature type="domain" description="CBS" evidence="3">
    <location>
        <begin position="324"/>
        <end position="381"/>
    </location>
</feature>
<keyword evidence="2" id="KW-1133">Transmembrane helix</keyword>
<dbReference type="Pfam" id="PF04982">
    <property type="entry name" value="TM_HPP"/>
    <property type="match status" value="1"/>
</dbReference>
<gene>
    <name evidence="4" type="ORF">Mettu_0716</name>
</gene>